<dbReference type="InterPro" id="IPR036909">
    <property type="entry name" value="Cyt_c-like_dom_sf"/>
</dbReference>
<dbReference type="GO" id="GO:0020037">
    <property type="term" value="F:heme binding"/>
    <property type="evidence" value="ECO:0007669"/>
    <property type="project" value="InterPro"/>
</dbReference>
<dbReference type="PROSITE" id="PS51007">
    <property type="entry name" value="CYTC"/>
    <property type="match status" value="1"/>
</dbReference>
<proteinExistence type="predicted"/>
<evidence type="ECO:0000256" key="2">
    <source>
        <dbReference type="ARBA" id="ARBA00022723"/>
    </source>
</evidence>
<dbReference type="GO" id="GO:0009055">
    <property type="term" value="F:electron transfer activity"/>
    <property type="evidence" value="ECO:0007669"/>
    <property type="project" value="InterPro"/>
</dbReference>
<evidence type="ECO:0000256" key="1">
    <source>
        <dbReference type="ARBA" id="ARBA00022617"/>
    </source>
</evidence>
<dbReference type="OrthoDB" id="232040at2"/>
<reference evidence="8" key="1">
    <citation type="submission" date="2018-02" db="EMBL/GenBank/DDBJ databases">
        <authorList>
            <person name="Hausmann B."/>
        </authorList>
    </citation>
    <scope>NUCLEOTIDE SEQUENCE [LARGE SCALE GENOMIC DNA]</scope>
    <source>
        <strain evidence="8">Peat soil MAG SbA5</strain>
    </source>
</reference>
<evidence type="ECO:0000256" key="4">
    <source>
        <dbReference type="PROSITE-ProRule" id="PRU00433"/>
    </source>
</evidence>
<dbReference type="AlphaFoldDB" id="A0A2N9LMA5"/>
<keyword evidence="3 4" id="KW-0408">Iron</keyword>
<accession>A0A2N9LMA5</accession>
<evidence type="ECO:0000259" key="6">
    <source>
        <dbReference type="PROSITE" id="PS51007"/>
    </source>
</evidence>
<evidence type="ECO:0000256" key="3">
    <source>
        <dbReference type="ARBA" id="ARBA00023004"/>
    </source>
</evidence>
<gene>
    <name evidence="7" type="ORF">SBA5_450057</name>
</gene>
<name>A0A2N9LMA5_9BACT</name>
<dbReference type="SUPFAM" id="SSF46626">
    <property type="entry name" value="Cytochrome c"/>
    <property type="match status" value="1"/>
</dbReference>
<evidence type="ECO:0000313" key="7">
    <source>
        <dbReference type="EMBL" id="SPE24400.1"/>
    </source>
</evidence>
<feature type="chain" id="PRO_5014951722" description="Cytochrome c domain-containing protein" evidence="5">
    <location>
        <begin position="24"/>
        <end position="137"/>
    </location>
</feature>
<evidence type="ECO:0000313" key="8">
    <source>
        <dbReference type="Proteomes" id="UP000239735"/>
    </source>
</evidence>
<sequence length="137" mass="15047">MKKPENVCFVLALLLASAAAVLAADGSWLQRVPAIERHLVDPYDNQPQAIAAGKFLFSEHCAQCHGSDAHGRHGHPDLRSERVARATDGELAWLLRNGSLAKGMPSWSTLPEPERWQIIAFLRSLPRDAEPVRVAGH</sequence>
<dbReference type="EMBL" id="OKRB01000103">
    <property type="protein sequence ID" value="SPE24400.1"/>
    <property type="molecule type" value="Genomic_DNA"/>
</dbReference>
<keyword evidence="1 4" id="KW-0349">Heme</keyword>
<dbReference type="GO" id="GO:0046872">
    <property type="term" value="F:metal ion binding"/>
    <property type="evidence" value="ECO:0007669"/>
    <property type="project" value="UniProtKB-KW"/>
</dbReference>
<keyword evidence="5" id="KW-0732">Signal</keyword>
<keyword evidence="2 4" id="KW-0479">Metal-binding</keyword>
<feature type="domain" description="Cytochrome c" evidence="6">
    <location>
        <begin position="48"/>
        <end position="126"/>
    </location>
</feature>
<feature type="signal peptide" evidence="5">
    <location>
        <begin position="1"/>
        <end position="23"/>
    </location>
</feature>
<dbReference type="Proteomes" id="UP000239735">
    <property type="component" value="Unassembled WGS sequence"/>
</dbReference>
<protein>
    <recommendedName>
        <fullName evidence="6">Cytochrome c domain-containing protein</fullName>
    </recommendedName>
</protein>
<organism evidence="7 8">
    <name type="scientific">Candidatus Sulfuritelmatomonas gaucii</name>
    <dbReference type="NCBI Taxonomy" id="2043161"/>
    <lineage>
        <taxon>Bacteria</taxon>
        <taxon>Pseudomonadati</taxon>
        <taxon>Acidobacteriota</taxon>
        <taxon>Terriglobia</taxon>
        <taxon>Terriglobales</taxon>
        <taxon>Acidobacteriaceae</taxon>
        <taxon>Candidatus Sulfuritelmatomonas</taxon>
    </lineage>
</organism>
<dbReference type="InterPro" id="IPR009056">
    <property type="entry name" value="Cyt_c-like_dom"/>
</dbReference>
<evidence type="ECO:0000256" key="5">
    <source>
        <dbReference type="SAM" id="SignalP"/>
    </source>
</evidence>
<dbReference type="Gene3D" id="1.10.760.10">
    <property type="entry name" value="Cytochrome c-like domain"/>
    <property type="match status" value="1"/>
</dbReference>
<dbReference type="Pfam" id="PF13442">
    <property type="entry name" value="Cytochrome_CBB3"/>
    <property type="match status" value="1"/>
</dbReference>